<organism evidence="1 2">
    <name type="scientific">Neobacillus piezotolerans</name>
    <dbReference type="NCBI Taxonomy" id="2259171"/>
    <lineage>
        <taxon>Bacteria</taxon>
        <taxon>Bacillati</taxon>
        <taxon>Bacillota</taxon>
        <taxon>Bacilli</taxon>
        <taxon>Bacillales</taxon>
        <taxon>Bacillaceae</taxon>
        <taxon>Neobacillus</taxon>
    </lineage>
</organism>
<name>A0A3D8GN77_9BACI</name>
<proteinExistence type="predicted"/>
<protein>
    <submittedName>
        <fullName evidence="1">Uncharacterized protein</fullName>
    </submittedName>
</protein>
<dbReference type="Proteomes" id="UP000257144">
    <property type="component" value="Unassembled WGS sequence"/>
</dbReference>
<sequence length="110" mass="13067">MEKHELMKILVLIESVYPEFTVRDETVENWFAVCREMDYPLVMKKLSAHIRKSPYPPLMAEIAAYDEDDSTIEREGLLLEEEGWIRTKHDRLLPKEPPQMPWQNEYFAGL</sequence>
<dbReference type="Gene3D" id="1.10.8.200">
    <property type="entry name" value="Replisome organizer (g39p helicase loader/inhibitor protein)"/>
    <property type="match status" value="1"/>
</dbReference>
<reference evidence="1 2" key="1">
    <citation type="submission" date="2018-07" db="EMBL/GenBank/DDBJ databases">
        <title>Bacillus sp. YLB-04 draft genome sequence.</title>
        <authorList>
            <person name="Yu L."/>
            <person name="Tang X."/>
        </authorList>
    </citation>
    <scope>NUCLEOTIDE SEQUENCE [LARGE SCALE GENOMIC DNA]</scope>
    <source>
        <strain evidence="1 2">YLB-04</strain>
    </source>
</reference>
<keyword evidence="2" id="KW-1185">Reference proteome</keyword>
<dbReference type="EMBL" id="QNQT01000008">
    <property type="protein sequence ID" value="RDU35732.1"/>
    <property type="molecule type" value="Genomic_DNA"/>
</dbReference>
<evidence type="ECO:0000313" key="1">
    <source>
        <dbReference type="EMBL" id="RDU35732.1"/>
    </source>
</evidence>
<comment type="caution">
    <text evidence="1">The sequence shown here is derived from an EMBL/GenBank/DDBJ whole genome shotgun (WGS) entry which is preliminary data.</text>
</comment>
<dbReference type="OrthoDB" id="2625859at2"/>
<dbReference type="AlphaFoldDB" id="A0A3D8GN77"/>
<evidence type="ECO:0000313" key="2">
    <source>
        <dbReference type="Proteomes" id="UP000257144"/>
    </source>
</evidence>
<dbReference type="RefSeq" id="WP_115453110.1">
    <property type="nucleotide sequence ID" value="NZ_QNQT01000008.1"/>
</dbReference>
<accession>A0A3D8GN77</accession>
<gene>
    <name evidence="1" type="ORF">DRW41_16450</name>
</gene>